<organism evidence="1 2">
    <name type="scientific">Catellatospora coxensis</name>
    <dbReference type="NCBI Taxonomy" id="310354"/>
    <lineage>
        <taxon>Bacteria</taxon>
        <taxon>Bacillati</taxon>
        <taxon>Actinomycetota</taxon>
        <taxon>Actinomycetes</taxon>
        <taxon>Micromonosporales</taxon>
        <taxon>Micromonosporaceae</taxon>
        <taxon>Catellatospora</taxon>
    </lineage>
</organism>
<comment type="caution">
    <text evidence="1">The sequence shown here is derived from an EMBL/GenBank/DDBJ whole genome shotgun (WGS) entry which is preliminary data.</text>
</comment>
<dbReference type="RefSeq" id="WP_203693005.1">
    <property type="nucleotide sequence ID" value="NZ_BAAALC010000022.1"/>
</dbReference>
<dbReference type="Proteomes" id="UP000630887">
    <property type="component" value="Unassembled WGS sequence"/>
</dbReference>
<accession>A0A8J3KUS0</accession>
<sequence length="227" mass="25059">MLDFETLLTSFLFCLVLGLVLIAVAGSGQGRGLDRRERGRKRREADLAAAELFYAVQGEFHGAWQEWTAVRRQTFRAADREQHRWTLFGRAAAAEARVEALVTRLATERHLTDRERVLLGCYRQAYRTLGSCLEADLPLGVVLRRQPDGGILPADHEVWAGSQTDSMLTFTELATAVGALIAASGVVPPESHARASMRVITSDEFESPAWVPRARTALDESPSGRRG</sequence>
<name>A0A8J3KUS0_9ACTN</name>
<reference evidence="1 2" key="1">
    <citation type="submission" date="2021-01" db="EMBL/GenBank/DDBJ databases">
        <title>Whole genome shotgun sequence of Catellatospora coxensis NBRC 107359.</title>
        <authorList>
            <person name="Komaki H."/>
            <person name="Tamura T."/>
        </authorList>
    </citation>
    <scope>NUCLEOTIDE SEQUENCE [LARGE SCALE GENOMIC DNA]</scope>
    <source>
        <strain evidence="1 2">NBRC 107359</strain>
    </source>
</reference>
<dbReference type="AlphaFoldDB" id="A0A8J3KUS0"/>
<gene>
    <name evidence="1" type="ORF">Cco03nite_33370</name>
</gene>
<protein>
    <submittedName>
        <fullName evidence="1">Uncharacterized protein</fullName>
    </submittedName>
</protein>
<evidence type="ECO:0000313" key="2">
    <source>
        <dbReference type="Proteomes" id="UP000630887"/>
    </source>
</evidence>
<evidence type="ECO:0000313" key="1">
    <source>
        <dbReference type="EMBL" id="GIG06637.1"/>
    </source>
</evidence>
<proteinExistence type="predicted"/>
<dbReference type="EMBL" id="BONI01000025">
    <property type="protein sequence ID" value="GIG06637.1"/>
    <property type="molecule type" value="Genomic_DNA"/>
</dbReference>
<keyword evidence="2" id="KW-1185">Reference proteome</keyword>